<protein>
    <submittedName>
        <fullName evidence="1">Alpha/beta-hydrolase</fullName>
    </submittedName>
</protein>
<dbReference type="EMBL" id="MU266404">
    <property type="protein sequence ID" value="KAH7925324.1"/>
    <property type="molecule type" value="Genomic_DNA"/>
</dbReference>
<comment type="caution">
    <text evidence="1">The sequence shown here is derived from an EMBL/GenBank/DDBJ whole genome shotgun (WGS) entry which is preliminary data.</text>
</comment>
<evidence type="ECO:0000313" key="2">
    <source>
        <dbReference type="Proteomes" id="UP000790709"/>
    </source>
</evidence>
<evidence type="ECO:0000313" key="1">
    <source>
        <dbReference type="EMBL" id="KAH7925324.1"/>
    </source>
</evidence>
<organism evidence="1 2">
    <name type="scientific">Leucogyrophana mollusca</name>
    <dbReference type="NCBI Taxonomy" id="85980"/>
    <lineage>
        <taxon>Eukaryota</taxon>
        <taxon>Fungi</taxon>
        <taxon>Dikarya</taxon>
        <taxon>Basidiomycota</taxon>
        <taxon>Agaricomycotina</taxon>
        <taxon>Agaricomycetes</taxon>
        <taxon>Agaricomycetidae</taxon>
        <taxon>Boletales</taxon>
        <taxon>Boletales incertae sedis</taxon>
        <taxon>Leucogyrophana</taxon>
    </lineage>
</organism>
<keyword evidence="2" id="KW-1185">Reference proteome</keyword>
<proteinExistence type="predicted"/>
<sequence>MSFRVDYGDLEFERPADKIKTNNVPPVPGRIFDGMKAYEDAARGFHLVSFERTVKDAAGQDVPGGIIVSHRPATAQVSQLFRLSLDASKTDLERITHFDTGTGRIISDFATIACDDWRGFHRGGGAIMVMDLDGSEHFQLWHVSSFFLICILPSVDGELDNFPGKGRIERLTHDDFRYQNIVVSPSNKLMAFSSNKENNVDTLIYLTDLTGSSTGAKADTAPFTLPSRLITPTAGHGTTHWTVHDFSVDDKHLVLTKDFGNAYKLLYLVDISGPKPTAPELVVLPHLTEKEEDTVYEQAKFSRHPDQPHLLYLITNGYGDFNSVIAYDLQSRAVVHITTPNPDLRPYRQISWDVESLKVTSGSILFLANIEGWSSLFAVPLSGPFRDTVIEVQMDHEGGWLSCLPNALSEKPNEVVFNLTSYRSRGFLGKVDVSLMFNSVEKDGNGNAYISTSATVYRQAAAPLDPHAVAPKLIRFKSFDGLEVPALYYHPNNGNSVVPAIIGIHGGPEWQATAEFRTPTHGYLLNELGCAIIYPNVRGSTGYGKRYMAADDVQKREDSVKDIGALLDHITNEMKDELDSARIAVIGNSYGGYMVFASLSQYSHKIACGNANFGIAHWPSFLQNTAAVRRANRRREYGDETIPEIREFLERISPVNNASKIAVPLLITHGETDTRVTVHEAVNMYSIISKNVHSELVICEMEGHGYKQKSVIEYTNAAAILFLERFLLKKANL</sequence>
<dbReference type="Proteomes" id="UP000790709">
    <property type="component" value="Unassembled WGS sequence"/>
</dbReference>
<accession>A0ACB8BJ34</accession>
<reference evidence="1" key="1">
    <citation type="journal article" date="2021" name="New Phytol.">
        <title>Evolutionary innovations through gain and loss of genes in the ectomycorrhizal Boletales.</title>
        <authorList>
            <person name="Wu G."/>
            <person name="Miyauchi S."/>
            <person name="Morin E."/>
            <person name="Kuo A."/>
            <person name="Drula E."/>
            <person name="Varga T."/>
            <person name="Kohler A."/>
            <person name="Feng B."/>
            <person name="Cao Y."/>
            <person name="Lipzen A."/>
            <person name="Daum C."/>
            <person name="Hundley H."/>
            <person name="Pangilinan J."/>
            <person name="Johnson J."/>
            <person name="Barry K."/>
            <person name="LaButti K."/>
            <person name="Ng V."/>
            <person name="Ahrendt S."/>
            <person name="Min B."/>
            <person name="Choi I.G."/>
            <person name="Park H."/>
            <person name="Plett J.M."/>
            <person name="Magnuson J."/>
            <person name="Spatafora J.W."/>
            <person name="Nagy L.G."/>
            <person name="Henrissat B."/>
            <person name="Grigoriev I.V."/>
            <person name="Yang Z.L."/>
            <person name="Xu J."/>
            <person name="Martin F.M."/>
        </authorList>
    </citation>
    <scope>NUCLEOTIDE SEQUENCE</scope>
    <source>
        <strain evidence="1">KUC20120723A-06</strain>
    </source>
</reference>
<name>A0ACB8BJ34_9AGAM</name>
<gene>
    <name evidence="1" type="ORF">BV22DRAFT_1129082</name>
</gene>